<evidence type="ECO:0000256" key="3">
    <source>
        <dbReference type="ARBA" id="ARBA00022741"/>
    </source>
</evidence>
<reference evidence="5 6" key="1">
    <citation type="submission" date="2019-03" db="EMBL/GenBank/DDBJ databases">
        <title>Genomic Encyclopedia of Type Strains, Phase IV (KMG-IV): sequencing the most valuable type-strain genomes for metagenomic binning, comparative biology and taxonomic classification.</title>
        <authorList>
            <person name="Goeker M."/>
        </authorList>
    </citation>
    <scope>NUCLEOTIDE SEQUENCE [LARGE SCALE GENOMIC DNA]</scope>
    <source>
        <strain evidence="5 6">DSM 24591</strain>
    </source>
</reference>
<proteinExistence type="predicted"/>
<dbReference type="OrthoDB" id="5410236at2"/>
<keyword evidence="6" id="KW-1185">Reference proteome</keyword>
<dbReference type="AlphaFoldDB" id="A0A4R3LVP5"/>
<name>A0A4R3LVP5_9BURK</name>
<evidence type="ECO:0000256" key="1">
    <source>
        <dbReference type="ARBA" id="ARBA00012220"/>
    </source>
</evidence>
<protein>
    <recommendedName>
        <fullName evidence="1">glutamate--cysteine ligase</fullName>
        <ecNumber evidence="1">6.3.2.2</ecNumber>
    </recommendedName>
</protein>
<keyword evidence="3" id="KW-0547">Nucleotide-binding</keyword>
<dbReference type="Gene3D" id="3.30.590.20">
    <property type="match status" value="1"/>
</dbReference>
<dbReference type="InterPro" id="IPR006336">
    <property type="entry name" value="GCS2"/>
</dbReference>
<sequence length="506" mass="54763">MDNGLKEAYCPRIGLEMEMVVAHAETGASLPVEAYFDALRSIKEKKGIACRPSTLSGRCVGLHTPVAECGLDNGFNLLETSLAPVDGGSGGLQRLAVLAHQELADTLDALKSDHACVLNASQHPACPRDADWYERVCVPRPIYRELRGYRGWHHWEGIDAKAQNGANTSVPIDHAIDALNVAVALAPASIALFANSPLESGRVTGFKENRMTLWQRVFGPAKFPGDLQLCSYPERPFRDMGDFFLWMFGPGTVTRGLPLAPSYDYKAVPTALLDGDPCLLSFLQSSQWPGHRADNDCAVRLAPDTHHFEYSQIGQFLDARLRYRFGALPPLPDLMAAWRREGGLETLFTACDAQVYIEARAPGAGFADACLLSEAGAKVAQSVLLAPSALQAGLLANLADARLLVEEWGWKRLGALRQPALRAGLGDAQIKALCADVLAVARAGLPQCDRHWLAYAEFIGESGRTAADRLLDTWESAGGTQGSRLAALLPRHAALHPDRFGALPKK</sequence>
<evidence type="ECO:0000313" key="6">
    <source>
        <dbReference type="Proteomes" id="UP000295525"/>
    </source>
</evidence>
<gene>
    <name evidence="5" type="ORF">EDC26_11825</name>
</gene>
<evidence type="ECO:0000313" key="5">
    <source>
        <dbReference type="EMBL" id="TCT02527.1"/>
    </source>
</evidence>
<dbReference type="GO" id="GO:0006750">
    <property type="term" value="P:glutathione biosynthetic process"/>
    <property type="evidence" value="ECO:0007669"/>
    <property type="project" value="InterPro"/>
</dbReference>
<dbReference type="EC" id="6.3.2.2" evidence="1"/>
<dbReference type="InterPro" id="IPR014746">
    <property type="entry name" value="Gln_synth/guanido_kin_cat_dom"/>
</dbReference>
<dbReference type="Pfam" id="PF04107">
    <property type="entry name" value="GCS2"/>
    <property type="match status" value="1"/>
</dbReference>
<keyword evidence="4" id="KW-0067">ATP-binding</keyword>
<dbReference type="GO" id="GO:0005524">
    <property type="term" value="F:ATP binding"/>
    <property type="evidence" value="ECO:0007669"/>
    <property type="project" value="UniProtKB-KW"/>
</dbReference>
<dbReference type="PANTHER" id="PTHR34378">
    <property type="entry name" value="GLUTAMATE--CYSTEINE LIGASE, CHLOROPLASTIC"/>
    <property type="match status" value="1"/>
</dbReference>
<dbReference type="SUPFAM" id="SSF55931">
    <property type="entry name" value="Glutamine synthetase/guanido kinase"/>
    <property type="match status" value="1"/>
</dbReference>
<evidence type="ECO:0000256" key="2">
    <source>
        <dbReference type="ARBA" id="ARBA00022598"/>
    </source>
</evidence>
<evidence type="ECO:0000256" key="4">
    <source>
        <dbReference type="ARBA" id="ARBA00022840"/>
    </source>
</evidence>
<dbReference type="InterPro" id="IPR035434">
    <property type="entry name" value="GCL_bact_plant"/>
</dbReference>
<organism evidence="5 6">
    <name type="scientific">Paralcaligenes ureilyticus</name>
    <dbReference type="NCBI Taxonomy" id="627131"/>
    <lineage>
        <taxon>Bacteria</taxon>
        <taxon>Pseudomonadati</taxon>
        <taxon>Pseudomonadota</taxon>
        <taxon>Betaproteobacteria</taxon>
        <taxon>Burkholderiales</taxon>
        <taxon>Alcaligenaceae</taxon>
        <taxon>Paralcaligenes</taxon>
    </lineage>
</organism>
<keyword evidence="2 5" id="KW-0436">Ligase</keyword>
<dbReference type="Proteomes" id="UP000295525">
    <property type="component" value="Unassembled WGS sequence"/>
</dbReference>
<dbReference type="EMBL" id="SMAJ01000018">
    <property type="protein sequence ID" value="TCT02527.1"/>
    <property type="molecule type" value="Genomic_DNA"/>
</dbReference>
<dbReference type="GO" id="GO:0004357">
    <property type="term" value="F:glutamate-cysteine ligase activity"/>
    <property type="evidence" value="ECO:0007669"/>
    <property type="project" value="UniProtKB-EC"/>
</dbReference>
<accession>A0A4R3LVP5</accession>
<dbReference type="PANTHER" id="PTHR34378:SF1">
    <property type="entry name" value="GLUTAMATE--CYSTEINE LIGASE, CHLOROPLASTIC"/>
    <property type="match status" value="1"/>
</dbReference>
<comment type="caution">
    <text evidence="5">The sequence shown here is derived from an EMBL/GenBank/DDBJ whole genome shotgun (WGS) entry which is preliminary data.</text>
</comment>